<sequence>MSRTVKILAALFVVAVLWKVVSSSSGADVEELEYEPAE</sequence>
<dbReference type="Proteomes" id="UP000182829">
    <property type="component" value="Unassembled WGS sequence"/>
</dbReference>
<name>A0A1I3LBM2_9EURY</name>
<protein>
    <submittedName>
        <fullName evidence="1">Uncharacterized protein</fullName>
    </submittedName>
</protein>
<gene>
    <name evidence="1" type="ORF">SAMN05443661_10695</name>
</gene>
<dbReference type="EMBL" id="FORO01000006">
    <property type="protein sequence ID" value="SFI82192.1"/>
    <property type="molecule type" value="Genomic_DNA"/>
</dbReference>
<organism evidence="1 2">
    <name type="scientific">Natronobacterium gregoryi</name>
    <dbReference type="NCBI Taxonomy" id="44930"/>
    <lineage>
        <taxon>Archaea</taxon>
        <taxon>Methanobacteriati</taxon>
        <taxon>Methanobacteriota</taxon>
        <taxon>Stenosarchaea group</taxon>
        <taxon>Halobacteria</taxon>
        <taxon>Halobacteriales</taxon>
        <taxon>Natrialbaceae</taxon>
        <taxon>Natronobacterium</taxon>
    </lineage>
</organism>
<evidence type="ECO:0000313" key="2">
    <source>
        <dbReference type="Proteomes" id="UP000182829"/>
    </source>
</evidence>
<reference evidence="1 2" key="1">
    <citation type="submission" date="2016-10" db="EMBL/GenBank/DDBJ databases">
        <authorList>
            <person name="de Groot N.N."/>
        </authorList>
    </citation>
    <scope>NUCLEOTIDE SEQUENCE [LARGE SCALE GENOMIC DNA]</scope>
    <source>
        <strain evidence="1 2">SP2</strain>
    </source>
</reference>
<accession>A0A1I3LBM2</accession>
<evidence type="ECO:0000313" key="1">
    <source>
        <dbReference type="EMBL" id="SFI82192.1"/>
    </source>
</evidence>
<dbReference type="AlphaFoldDB" id="A0A1I3LBM2"/>
<proteinExistence type="predicted"/>